<dbReference type="EMBL" id="PGGS01000149">
    <property type="protein sequence ID" value="PNH08026.1"/>
    <property type="molecule type" value="Genomic_DNA"/>
</dbReference>
<feature type="signal peptide" evidence="10">
    <location>
        <begin position="1"/>
        <end position="42"/>
    </location>
</feature>
<evidence type="ECO:0000256" key="3">
    <source>
        <dbReference type="ARBA" id="ARBA00022676"/>
    </source>
</evidence>
<keyword evidence="7" id="KW-0472">Membrane</keyword>
<dbReference type="PANTHER" id="PTHR21461:SF69">
    <property type="entry name" value="GLYCOSYLTRANSFERASE FAMILY 92 PROTEIN"/>
    <property type="match status" value="1"/>
</dbReference>
<evidence type="ECO:0000256" key="1">
    <source>
        <dbReference type="ARBA" id="ARBA00004167"/>
    </source>
</evidence>
<comment type="similarity">
    <text evidence="2 8">Belongs to the glycosyltransferase 92 family.</text>
</comment>
<keyword evidence="3 8" id="KW-0328">Glycosyltransferase</keyword>
<sequence>MGKQRTWADSGQLGSDMGALPAGKRAFLLALLLVLLAQLLQTAECYRAAYAAICTNVKDEGTYLVEFILYHRWIGFGKVYVMDYNSSRPHYNLKLLQPFIRTGLVEYHYDADPRHHASVPGKYFAEYSQGTAFQRCIDFAHRDHMWMAFIDADEYIILRSLDGSRPNITSFLTPYESYNGLSINMRVFGSSGHLRRPTVATLEAYTQCASPDASSSTFVKTIAKMTKVLAVGGNPHEFIYLNGGKAVNEMGATTQGAQSAPVSWGEIVLHHYVTRSLEEFLEKIDRGPGGSRTKRNLDWFRSYDGNATEVCTEGISLWQTCCAEQFKYYTRPFGGRGRRRRGGLRGEPLEVFSDRLSGASSPRSFALAKMEDGTFTELTACDTCGTLWKREFKGPTESLSIVAKRLKREAHLTDPPSGHRVVFWKCHTCGADHIDDSWADLLAAVGVRDNAASTPATGPPRNNPFQHPQQSPPQLLRPPVPQR</sequence>
<dbReference type="GO" id="GO:0005737">
    <property type="term" value="C:cytoplasm"/>
    <property type="evidence" value="ECO:0007669"/>
    <property type="project" value="TreeGrafter"/>
</dbReference>
<keyword evidence="4 8" id="KW-0808">Transferase</keyword>
<evidence type="ECO:0000256" key="8">
    <source>
        <dbReference type="RuleBase" id="RU366017"/>
    </source>
</evidence>
<feature type="chain" id="PRO_5014395394" description="Glycosyltransferase family 92 protein" evidence="10">
    <location>
        <begin position="43"/>
        <end position="483"/>
    </location>
</feature>
<evidence type="ECO:0000256" key="10">
    <source>
        <dbReference type="SAM" id="SignalP"/>
    </source>
</evidence>
<evidence type="ECO:0000313" key="12">
    <source>
        <dbReference type="Proteomes" id="UP000236333"/>
    </source>
</evidence>
<feature type="region of interest" description="Disordered" evidence="9">
    <location>
        <begin position="451"/>
        <end position="483"/>
    </location>
</feature>
<keyword evidence="6" id="KW-1133">Transmembrane helix</keyword>
<keyword evidence="5" id="KW-0812">Transmembrane</keyword>
<proteinExistence type="inferred from homology"/>
<comment type="subcellular location">
    <subcellularLocation>
        <location evidence="1">Membrane</location>
        <topology evidence="1">Single-pass membrane protein</topology>
    </subcellularLocation>
</comment>
<reference evidence="11 12" key="1">
    <citation type="journal article" date="2017" name="Mol. Biol. Evol.">
        <title>The 4-celled Tetrabaena socialis nuclear genome reveals the essential components for genetic control of cell number at the origin of multicellularity in the volvocine lineage.</title>
        <authorList>
            <person name="Featherston J."/>
            <person name="Arakaki Y."/>
            <person name="Hanschen E.R."/>
            <person name="Ferris P.J."/>
            <person name="Michod R.E."/>
            <person name="Olson B.J.S.C."/>
            <person name="Nozaki H."/>
            <person name="Durand P.M."/>
        </authorList>
    </citation>
    <scope>NUCLEOTIDE SEQUENCE [LARGE SCALE GENOMIC DNA]</scope>
    <source>
        <strain evidence="11 12">NIES-571</strain>
    </source>
</reference>
<keyword evidence="10" id="KW-0732">Signal</keyword>
<dbReference type="AlphaFoldDB" id="A0A2J8A671"/>
<comment type="caution">
    <text evidence="11">The sequence shown here is derived from an EMBL/GenBank/DDBJ whole genome shotgun (WGS) entry which is preliminary data.</text>
</comment>
<dbReference type="Proteomes" id="UP000236333">
    <property type="component" value="Unassembled WGS sequence"/>
</dbReference>
<dbReference type="GO" id="GO:0016757">
    <property type="term" value="F:glycosyltransferase activity"/>
    <property type="evidence" value="ECO:0007669"/>
    <property type="project" value="UniProtKB-UniRule"/>
</dbReference>
<evidence type="ECO:0000256" key="5">
    <source>
        <dbReference type="ARBA" id="ARBA00022692"/>
    </source>
</evidence>
<dbReference type="OrthoDB" id="2526284at2759"/>
<evidence type="ECO:0000256" key="9">
    <source>
        <dbReference type="SAM" id="MobiDB-lite"/>
    </source>
</evidence>
<feature type="compositionally biased region" description="Low complexity" evidence="9">
    <location>
        <begin position="464"/>
        <end position="474"/>
    </location>
</feature>
<dbReference type="InterPro" id="IPR008166">
    <property type="entry name" value="Glyco_transf_92"/>
</dbReference>
<organism evidence="11 12">
    <name type="scientific">Tetrabaena socialis</name>
    <dbReference type="NCBI Taxonomy" id="47790"/>
    <lineage>
        <taxon>Eukaryota</taxon>
        <taxon>Viridiplantae</taxon>
        <taxon>Chlorophyta</taxon>
        <taxon>core chlorophytes</taxon>
        <taxon>Chlorophyceae</taxon>
        <taxon>CS clade</taxon>
        <taxon>Chlamydomonadales</taxon>
        <taxon>Tetrabaenaceae</taxon>
        <taxon>Tetrabaena</taxon>
    </lineage>
</organism>
<dbReference type="PANTHER" id="PTHR21461">
    <property type="entry name" value="GLYCOSYLTRANSFERASE FAMILY 92 PROTEIN"/>
    <property type="match status" value="1"/>
</dbReference>
<keyword evidence="12" id="KW-1185">Reference proteome</keyword>
<protein>
    <recommendedName>
        <fullName evidence="8">Glycosyltransferase family 92 protein</fullName>
        <ecNumber evidence="8">2.4.1.-</ecNumber>
    </recommendedName>
</protein>
<evidence type="ECO:0000256" key="7">
    <source>
        <dbReference type="ARBA" id="ARBA00023136"/>
    </source>
</evidence>
<evidence type="ECO:0000313" key="11">
    <source>
        <dbReference type="EMBL" id="PNH08026.1"/>
    </source>
</evidence>
<accession>A0A2J8A671</accession>
<dbReference type="GO" id="GO:0016020">
    <property type="term" value="C:membrane"/>
    <property type="evidence" value="ECO:0007669"/>
    <property type="project" value="UniProtKB-SubCell"/>
</dbReference>
<evidence type="ECO:0000256" key="2">
    <source>
        <dbReference type="ARBA" id="ARBA00007647"/>
    </source>
</evidence>
<name>A0A2J8A671_9CHLO</name>
<evidence type="ECO:0000256" key="4">
    <source>
        <dbReference type="ARBA" id="ARBA00022679"/>
    </source>
</evidence>
<evidence type="ECO:0000256" key="6">
    <source>
        <dbReference type="ARBA" id="ARBA00022989"/>
    </source>
</evidence>
<gene>
    <name evidence="11" type="ORF">TSOC_005448</name>
</gene>
<dbReference type="Pfam" id="PF01697">
    <property type="entry name" value="Glyco_transf_92"/>
    <property type="match status" value="1"/>
</dbReference>
<dbReference type="EC" id="2.4.1.-" evidence="8"/>